<dbReference type="Pfam" id="PF19527">
    <property type="entry name" value="DUF6055"/>
    <property type="match status" value="1"/>
</dbReference>
<organism evidence="2 3">
    <name type="scientific">Sphingomonas longa</name>
    <dbReference type="NCBI Taxonomy" id="2778730"/>
    <lineage>
        <taxon>Bacteria</taxon>
        <taxon>Pseudomonadati</taxon>
        <taxon>Pseudomonadota</taxon>
        <taxon>Alphaproteobacteria</taxon>
        <taxon>Sphingomonadales</taxon>
        <taxon>Sphingomonadaceae</taxon>
        <taxon>Sphingomonas</taxon>
    </lineage>
</organism>
<protein>
    <recommendedName>
        <fullName evidence="4">Avirulence protein</fullName>
    </recommendedName>
</protein>
<keyword evidence="3" id="KW-1185">Reference proteome</keyword>
<accession>A0ABS2D1Q2</accession>
<sequence>MKRSAILAGTAMLAVLSGCKDDADQPAPAIGLSSFTRTAADTTAFGCQARSTRLPWGTLEARTWTPRLASQPANPAGSLAQAYGPPFSARLIQAYADNFGEERRTVILELEDGCRRQFRADSLSDADNAIISAEMARHPYAPDPATYRIQYSSPLTSPELVRSGELRLLETQHFAIWYGNGDDSRYDFHRTVTAQGRTKAEALRDIADQIERQWLINRDVIGAPMPFADSADKQKLNIFICGTGRPNAGGDLNECGASAGESMGISGWGLGKGSMVLAHEFGHMIEFFTGGFRGRAEAGPIWETGAEWTAFAVSPHFNASRYYMDNLENGPLFSMSRYEAYPFMNYLYENDRTRALTWNAWRTSVQAGAWSNLTKDFVETLVPLGQKTGAYPQGYVSFADDMGWYGARLVTMDFFNQRNMRDGLRPTPTTNSLAHLYTPLAGGSQPSVYASPRERPLLQWGTHLVPLTAGGTTVKVTLTGRTTATSAAWRFSIVAVKDGDVPVYSALGKAAGTASGSTSLAVPSGTKLYLAVTATPYRYESLGWQKNDDPPKGTQFPYSVKIEGALPRTGPVQACDPEMEPGTWSMNYRLNGNTDEPKPCS</sequence>
<dbReference type="InterPro" id="IPR045690">
    <property type="entry name" value="DUF6055"/>
</dbReference>
<comment type="caution">
    <text evidence="2">The sequence shown here is derived from an EMBL/GenBank/DDBJ whole genome shotgun (WGS) entry which is preliminary data.</text>
</comment>
<evidence type="ECO:0000256" key="1">
    <source>
        <dbReference type="SAM" id="MobiDB-lite"/>
    </source>
</evidence>
<feature type="region of interest" description="Disordered" evidence="1">
    <location>
        <begin position="580"/>
        <end position="601"/>
    </location>
</feature>
<gene>
    <name evidence="2" type="ORF">ILT43_00535</name>
</gene>
<dbReference type="Proteomes" id="UP000763641">
    <property type="component" value="Unassembled WGS sequence"/>
</dbReference>
<dbReference type="RefSeq" id="WP_204193190.1">
    <property type="nucleotide sequence ID" value="NZ_JAFEMC010000001.1"/>
</dbReference>
<proteinExistence type="predicted"/>
<dbReference type="PROSITE" id="PS51257">
    <property type="entry name" value="PROKAR_LIPOPROTEIN"/>
    <property type="match status" value="1"/>
</dbReference>
<dbReference type="EMBL" id="JAFEMC010000001">
    <property type="protein sequence ID" value="MBM6574841.1"/>
    <property type="molecule type" value="Genomic_DNA"/>
</dbReference>
<evidence type="ECO:0000313" key="3">
    <source>
        <dbReference type="Proteomes" id="UP000763641"/>
    </source>
</evidence>
<evidence type="ECO:0008006" key="4">
    <source>
        <dbReference type="Google" id="ProtNLM"/>
    </source>
</evidence>
<reference evidence="2 3" key="1">
    <citation type="submission" date="2020-12" db="EMBL/GenBank/DDBJ databases">
        <title>Sphingomonas sp.</title>
        <authorList>
            <person name="Kim M.K."/>
        </authorList>
    </citation>
    <scope>NUCLEOTIDE SEQUENCE [LARGE SCALE GENOMIC DNA]</scope>
    <source>
        <strain evidence="2 3">BT552</strain>
    </source>
</reference>
<evidence type="ECO:0000313" key="2">
    <source>
        <dbReference type="EMBL" id="MBM6574841.1"/>
    </source>
</evidence>
<feature type="compositionally biased region" description="Polar residues" evidence="1">
    <location>
        <begin position="584"/>
        <end position="594"/>
    </location>
</feature>
<name>A0ABS2D1Q2_9SPHN</name>